<dbReference type="Proteomes" id="UP000805193">
    <property type="component" value="Unassembled WGS sequence"/>
</dbReference>
<dbReference type="EMBL" id="JABSTQ010009050">
    <property type="protein sequence ID" value="KAG0433535.1"/>
    <property type="molecule type" value="Genomic_DNA"/>
</dbReference>
<keyword evidence="2" id="KW-1185">Reference proteome</keyword>
<reference evidence="1 2" key="1">
    <citation type="journal article" date="2020" name="Cell">
        <title>Large-Scale Comparative Analyses of Tick Genomes Elucidate Their Genetic Diversity and Vector Capacities.</title>
        <authorList>
            <consortium name="Tick Genome and Microbiome Consortium (TIGMIC)"/>
            <person name="Jia N."/>
            <person name="Wang J."/>
            <person name="Shi W."/>
            <person name="Du L."/>
            <person name="Sun Y."/>
            <person name="Zhan W."/>
            <person name="Jiang J.F."/>
            <person name="Wang Q."/>
            <person name="Zhang B."/>
            <person name="Ji P."/>
            <person name="Bell-Sakyi L."/>
            <person name="Cui X.M."/>
            <person name="Yuan T.T."/>
            <person name="Jiang B.G."/>
            <person name="Yang W.F."/>
            <person name="Lam T.T."/>
            <person name="Chang Q.C."/>
            <person name="Ding S.J."/>
            <person name="Wang X.J."/>
            <person name="Zhu J.G."/>
            <person name="Ruan X.D."/>
            <person name="Zhao L."/>
            <person name="Wei J.T."/>
            <person name="Ye R.Z."/>
            <person name="Que T.C."/>
            <person name="Du C.H."/>
            <person name="Zhou Y.H."/>
            <person name="Cheng J.X."/>
            <person name="Dai P.F."/>
            <person name="Guo W.B."/>
            <person name="Han X.H."/>
            <person name="Huang E.J."/>
            <person name="Li L.F."/>
            <person name="Wei W."/>
            <person name="Gao Y.C."/>
            <person name="Liu J.Z."/>
            <person name="Shao H.Z."/>
            <person name="Wang X."/>
            <person name="Wang C.C."/>
            <person name="Yang T.C."/>
            <person name="Huo Q.B."/>
            <person name="Li W."/>
            <person name="Chen H.Y."/>
            <person name="Chen S.E."/>
            <person name="Zhou L.G."/>
            <person name="Ni X.B."/>
            <person name="Tian J.H."/>
            <person name="Sheng Y."/>
            <person name="Liu T."/>
            <person name="Pan Y.S."/>
            <person name="Xia L.Y."/>
            <person name="Li J."/>
            <person name="Zhao F."/>
            <person name="Cao W.C."/>
        </authorList>
    </citation>
    <scope>NUCLEOTIDE SEQUENCE [LARGE SCALE GENOMIC DNA]</scope>
    <source>
        <strain evidence="1">Iper-2018</strain>
    </source>
</reference>
<feature type="non-terminal residue" evidence="1">
    <location>
        <position position="1"/>
    </location>
</feature>
<evidence type="ECO:0000313" key="2">
    <source>
        <dbReference type="Proteomes" id="UP000805193"/>
    </source>
</evidence>
<protein>
    <submittedName>
        <fullName evidence="1">Uncharacterized protein</fullName>
    </submittedName>
</protein>
<accession>A0AC60QKL5</accession>
<evidence type="ECO:0000313" key="1">
    <source>
        <dbReference type="EMBL" id="KAG0433535.1"/>
    </source>
</evidence>
<proteinExistence type="predicted"/>
<feature type="non-terminal residue" evidence="1">
    <location>
        <position position="298"/>
    </location>
</feature>
<gene>
    <name evidence="1" type="ORF">HPB47_019840</name>
</gene>
<sequence>RCSDLRVSGPSFRTFARTLPPLSKVSKSVMSLLRYYKWDQVTLVVSDRADNRLISEVLSGLAREHNVTVQHTYYVPDNYRDDVNGTVKKIVHDSHASTRVYVMLAETGVLVDFVRFMHDEHLLEGGEYVVISVEEEDIYDKSNKYQYMKKEAEFGRSEAFAHAQYRQQRHRRGMTDQYQKFSDAVLRYAETQPLCIPMHTELKFKVPIYAGMTYDAVMLWARAATEVLRENGTINNGTAIGEKIRKSLYRSALGFDIRVDENGDAEGNYTVLAFSKPDDEQLTPVGRFTLAENTSSLP</sequence>
<organism evidence="1 2">
    <name type="scientific">Ixodes persulcatus</name>
    <name type="common">Taiga tick</name>
    <dbReference type="NCBI Taxonomy" id="34615"/>
    <lineage>
        <taxon>Eukaryota</taxon>
        <taxon>Metazoa</taxon>
        <taxon>Ecdysozoa</taxon>
        <taxon>Arthropoda</taxon>
        <taxon>Chelicerata</taxon>
        <taxon>Arachnida</taxon>
        <taxon>Acari</taxon>
        <taxon>Parasitiformes</taxon>
        <taxon>Ixodida</taxon>
        <taxon>Ixodoidea</taxon>
        <taxon>Ixodidae</taxon>
        <taxon>Ixodinae</taxon>
        <taxon>Ixodes</taxon>
    </lineage>
</organism>
<name>A0AC60QKL5_IXOPE</name>
<comment type="caution">
    <text evidence="1">The sequence shown here is derived from an EMBL/GenBank/DDBJ whole genome shotgun (WGS) entry which is preliminary data.</text>
</comment>